<dbReference type="Pfam" id="PF14223">
    <property type="entry name" value="Retrotran_gag_2"/>
    <property type="match status" value="1"/>
</dbReference>
<organism evidence="7 8">
    <name type="scientific">Peronospora matthiolae</name>
    <dbReference type="NCBI Taxonomy" id="2874970"/>
    <lineage>
        <taxon>Eukaryota</taxon>
        <taxon>Sar</taxon>
        <taxon>Stramenopiles</taxon>
        <taxon>Oomycota</taxon>
        <taxon>Peronosporomycetes</taxon>
        <taxon>Peronosporales</taxon>
        <taxon>Peronosporaceae</taxon>
        <taxon>Peronospora</taxon>
    </lineage>
</organism>
<dbReference type="CDD" id="cd09272">
    <property type="entry name" value="RNase_HI_RT_Ty1"/>
    <property type="match status" value="1"/>
</dbReference>
<dbReference type="EMBL" id="CAKLBY020000161">
    <property type="protein sequence ID" value="CAK7930077.1"/>
    <property type="molecule type" value="Genomic_DNA"/>
</dbReference>
<dbReference type="GO" id="GO:0006508">
    <property type="term" value="P:proteolysis"/>
    <property type="evidence" value="ECO:0007669"/>
    <property type="project" value="UniProtKB-KW"/>
</dbReference>
<dbReference type="Pfam" id="PF13976">
    <property type="entry name" value="gag_pre-integrs"/>
    <property type="match status" value="1"/>
</dbReference>
<sequence>MSPSSADSAPDADFAFNMDAATATNARINKFDGTNFHTWKFKMQMVLEERDLWEVTSGEIKLEHLATTLDQSTFKRKSRKALAIICLAMEDSQLPLVRSASGAYDAWSRLEGHFEKKSLANKLFLRRRFFTAKMEEGDDVLSHINKIKTLAEQLDAVGAPVSEDDLVITLLGSLSESFAFLITALESRADSLSWELVTSRLLHEDMKRKEQGSDGVAAGQAFMTGEKKRSGRPFKKTGACNYCGKMGHWIAECTSRIHDNADRQRPQRANVAHNQDKNLNDFLFAAGLESNDDDSVKNPAWLIDSGATQHMSFSKRFMTNYKTIDPVNVHLADDGVVQAIGTGNVVMMMKTPSGAKKGVLTNVWHIPKLPRNLFSVGRFTKDVATVTFDTSTCYANFKNQKWKIGERAGKGLYKLCMTPVQVESASIASESNKPQMSKSYLWHLRLGHIGHRGLDAIVKQNLGVGIDITSVGKWELCNGCALGNQTRVSFQSTTRKPAKDLLDVVHSDVCGPMQTSTFSNKRYFVTFIDDKSRFCTVYLIHSKSEVLDKFMQFTKFAETQTGRRIKMLRSDNGGEYVSNKFAAFCRNKGIIQQFTPPYTPQLNGVAERMNRTLVESARCMIEHAGLSKRYWGEAVSTAAFLRNRCPTQAIGHEKSPHEVWTKTKPLLKNLKVFGCHAYVHVPKEKRSKLDARSTLCRFLGYSDHEKAYRFEEISSSRILVSRDAQFMEDMFDSMKYMQQIGIDPIEYHNTDEGFNDRDNGVANEDMDAHMPESASIHERPQWQQMRRSSHQPQYMQPQTDEFLPGSKRHVRTQSLEALSEPPVEKRYGRGTSTSGVHTSSVQGTASPLEAMSALLASIDEEKEEEHEEDCANVVDSVGEVPMTFSSAMESDDARKWREACESEFQSLCKNNTWELVPLPSDRKAISSKWVFKVKETVDGLIERYKARLVAKGFLQKYGVDFEETFAPVAKFASIRIIVSLAAQHNLVLHQMDVKTAFLNGMLKEEIYMKQPDGFVDANHSHHVCKLKRALYGLKQSPRMWNQTIDEFMRNIGFTKCEMDHCVYSKRDDKIMMFVVIYVDDLILVCNNMDILAATKRALSERFEMSDLGELKYCLGIEVERDDKSGYVSMKQTKFLRSILTKFGMQDSKPVKTPQDPGLKLTKRMCKDGCKHNYTMQGVPYRSAVGALMYLMVGTRPDLAASVGVLSQFAADPCPTHWQALKRVLRYLQATPTLGIRFIGAGNGKLLGYSDADWAGDIDTRRSTSGYVFVLNNGCISWRSKKQRSVALSSTEAEYMALSEATQEATWLKTFMRELGEEAGDDALTIYEDNQGAIALAKNPEFHKRTKHIDIRYHFVREKVEKNQVVLQYCPTQDMLADIMTKAIAAPQFTILRTKLGITVGVATESSGSVVKEATRHANGNHKNVRADN</sequence>
<proteinExistence type="predicted"/>
<accession>A0AAV1U8Q2</accession>
<dbReference type="InterPro" id="IPR025724">
    <property type="entry name" value="GAG-pre-integrase_dom"/>
</dbReference>
<dbReference type="Pfam" id="PF25597">
    <property type="entry name" value="SH3_retrovirus"/>
    <property type="match status" value="1"/>
</dbReference>
<dbReference type="InterPro" id="IPR013103">
    <property type="entry name" value="RVT_2"/>
</dbReference>
<evidence type="ECO:0000256" key="4">
    <source>
        <dbReference type="ARBA" id="ARBA00022801"/>
    </source>
</evidence>
<dbReference type="InterPro" id="IPR039537">
    <property type="entry name" value="Retrotran_Ty1/copia-like"/>
</dbReference>
<gene>
    <name evidence="7" type="ORF">PM001_LOCUS15227</name>
</gene>
<feature type="domain" description="Integrase catalytic" evidence="6">
    <location>
        <begin position="493"/>
        <end position="664"/>
    </location>
</feature>
<dbReference type="Pfam" id="PF00098">
    <property type="entry name" value="zf-CCHC"/>
    <property type="match status" value="1"/>
</dbReference>
<name>A0AAV1U8Q2_9STRA</name>
<reference evidence="7" key="1">
    <citation type="submission" date="2024-01" db="EMBL/GenBank/DDBJ databases">
        <authorList>
            <person name="Webb A."/>
        </authorList>
    </citation>
    <scope>NUCLEOTIDE SEQUENCE</scope>
    <source>
        <strain evidence="7">Pm1</strain>
    </source>
</reference>
<evidence type="ECO:0000256" key="3">
    <source>
        <dbReference type="ARBA" id="ARBA00022750"/>
    </source>
</evidence>
<dbReference type="GO" id="GO:0008270">
    <property type="term" value="F:zinc ion binding"/>
    <property type="evidence" value="ECO:0007669"/>
    <property type="project" value="InterPro"/>
</dbReference>
<dbReference type="SMART" id="SM00343">
    <property type="entry name" value="ZnF_C2HC"/>
    <property type="match status" value="1"/>
</dbReference>
<dbReference type="InterPro" id="IPR043502">
    <property type="entry name" value="DNA/RNA_pol_sf"/>
</dbReference>
<dbReference type="PANTHER" id="PTHR42648:SF28">
    <property type="entry name" value="TRANSPOSON-ENCODED PROTEIN WITH RIBONUCLEASE H-LIKE AND RETROVIRUS ZINC FINGER-LIKE DOMAINS"/>
    <property type="match status" value="1"/>
</dbReference>
<evidence type="ECO:0000256" key="5">
    <source>
        <dbReference type="SAM" id="MobiDB-lite"/>
    </source>
</evidence>
<protein>
    <recommendedName>
        <fullName evidence="6">Integrase catalytic domain-containing protein</fullName>
    </recommendedName>
</protein>
<keyword evidence="2" id="KW-0479">Metal-binding</keyword>
<dbReference type="SUPFAM" id="SSF57756">
    <property type="entry name" value="Retrovirus zinc finger-like domains"/>
    <property type="match status" value="1"/>
</dbReference>
<evidence type="ECO:0000259" key="6">
    <source>
        <dbReference type="PROSITE" id="PS50994"/>
    </source>
</evidence>
<dbReference type="InterPro" id="IPR001584">
    <property type="entry name" value="Integrase_cat-core"/>
</dbReference>
<dbReference type="Gene3D" id="3.30.420.10">
    <property type="entry name" value="Ribonuclease H-like superfamily/Ribonuclease H"/>
    <property type="match status" value="1"/>
</dbReference>
<evidence type="ECO:0000256" key="2">
    <source>
        <dbReference type="ARBA" id="ARBA00022723"/>
    </source>
</evidence>
<dbReference type="GO" id="GO:0004190">
    <property type="term" value="F:aspartic-type endopeptidase activity"/>
    <property type="evidence" value="ECO:0007669"/>
    <property type="project" value="UniProtKB-KW"/>
</dbReference>
<dbReference type="PANTHER" id="PTHR42648">
    <property type="entry name" value="TRANSPOSASE, PUTATIVE-RELATED"/>
    <property type="match status" value="1"/>
</dbReference>
<dbReference type="InterPro" id="IPR001878">
    <property type="entry name" value="Znf_CCHC"/>
</dbReference>
<keyword evidence="4" id="KW-0378">Hydrolase</keyword>
<dbReference type="InterPro" id="IPR036397">
    <property type="entry name" value="RNaseH_sf"/>
</dbReference>
<dbReference type="InterPro" id="IPR057670">
    <property type="entry name" value="SH3_retrovirus"/>
</dbReference>
<dbReference type="SUPFAM" id="SSF53098">
    <property type="entry name" value="Ribonuclease H-like"/>
    <property type="match status" value="1"/>
</dbReference>
<evidence type="ECO:0000313" key="7">
    <source>
        <dbReference type="EMBL" id="CAK7930077.1"/>
    </source>
</evidence>
<feature type="compositionally biased region" description="Low complexity" evidence="5">
    <location>
        <begin position="829"/>
        <end position="843"/>
    </location>
</feature>
<dbReference type="Pfam" id="PF07727">
    <property type="entry name" value="RVT_2"/>
    <property type="match status" value="1"/>
</dbReference>
<dbReference type="Pfam" id="PF22936">
    <property type="entry name" value="Pol_BBD"/>
    <property type="match status" value="1"/>
</dbReference>
<dbReference type="InterPro" id="IPR036875">
    <property type="entry name" value="Znf_CCHC_sf"/>
</dbReference>
<evidence type="ECO:0000313" key="8">
    <source>
        <dbReference type="Proteomes" id="UP001162060"/>
    </source>
</evidence>
<dbReference type="GO" id="GO:0003676">
    <property type="term" value="F:nucleic acid binding"/>
    <property type="evidence" value="ECO:0007669"/>
    <property type="project" value="InterPro"/>
</dbReference>
<dbReference type="InterPro" id="IPR054722">
    <property type="entry name" value="PolX-like_BBD"/>
</dbReference>
<feature type="region of interest" description="Disordered" evidence="5">
    <location>
        <begin position="824"/>
        <end position="843"/>
    </location>
</feature>
<dbReference type="InterPro" id="IPR012337">
    <property type="entry name" value="RNaseH-like_sf"/>
</dbReference>
<evidence type="ECO:0000256" key="1">
    <source>
        <dbReference type="ARBA" id="ARBA00022670"/>
    </source>
</evidence>
<keyword evidence="3" id="KW-0064">Aspartyl protease</keyword>
<dbReference type="Pfam" id="PF00665">
    <property type="entry name" value="rve"/>
    <property type="match status" value="1"/>
</dbReference>
<keyword evidence="1" id="KW-0645">Protease</keyword>
<dbReference type="PROSITE" id="PS50994">
    <property type="entry name" value="INTEGRASE"/>
    <property type="match status" value="1"/>
</dbReference>
<dbReference type="Proteomes" id="UP001162060">
    <property type="component" value="Unassembled WGS sequence"/>
</dbReference>
<dbReference type="GO" id="GO:0015074">
    <property type="term" value="P:DNA integration"/>
    <property type="evidence" value="ECO:0007669"/>
    <property type="project" value="InterPro"/>
</dbReference>
<comment type="caution">
    <text evidence="7">The sequence shown here is derived from an EMBL/GenBank/DDBJ whole genome shotgun (WGS) entry which is preliminary data.</text>
</comment>
<dbReference type="Gene3D" id="4.10.60.10">
    <property type="entry name" value="Zinc finger, CCHC-type"/>
    <property type="match status" value="1"/>
</dbReference>
<dbReference type="SUPFAM" id="SSF56672">
    <property type="entry name" value="DNA/RNA polymerases"/>
    <property type="match status" value="1"/>
</dbReference>